<dbReference type="EMBL" id="CAUYUJ010000002">
    <property type="protein sequence ID" value="CAK0788143.1"/>
    <property type="molecule type" value="Genomic_DNA"/>
</dbReference>
<evidence type="ECO:0008006" key="4">
    <source>
        <dbReference type="Google" id="ProtNLM"/>
    </source>
</evidence>
<evidence type="ECO:0000313" key="2">
    <source>
        <dbReference type="EMBL" id="CAK0788143.1"/>
    </source>
</evidence>
<evidence type="ECO:0000313" key="3">
    <source>
        <dbReference type="Proteomes" id="UP001189429"/>
    </source>
</evidence>
<gene>
    <name evidence="2" type="ORF">PCOR1329_LOCUS99</name>
</gene>
<keyword evidence="3" id="KW-1185">Reference proteome</keyword>
<comment type="caution">
    <text evidence="2">The sequence shown here is derived from an EMBL/GenBank/DDBJ whole genome shotgun (WGS) entry which is preliminary data.</text>
</comment>
<dbReference type="InterPro" id="IPR027417">
    <property type="entry name" value="P-loop_NTPase"/>
</dbReference>
<name>A0ABN9P683_9DINO</name>
<dbReference type="SUPFAM" id="SSF52540">
    <property type="entry name" value="P-loop containing nucleoside triphosphate hydrolases"/>
    <property type="match status" value="1"/>
</dbReference>
<sequence length="866" mass="90943">MGRLASAPRPRPPPSAVLPPRAGRRPPAPPRRSSWAGCAMDGLAPARALVCLGGRVADLRGTAAGIAANLVLPLDADVFVYAPRRARRDADSLAALEELRARAPGRVAKVEFFDEDGAARAAFGRLPRPALEGLLAVGGNWLGGLPANLSGGAERWKFAAKGELFTYRLELTYLQHERCLRYYLGARRGQGRLVYTRTDFAWLCPHAPLELLDTGPSGSVWVPDSGWDDYGGVYDNHAVLEGGGAEAFLGSWRRLLDGAAAAALPAGHGSWVNPETYLAARLASAQHKGLAFRRYAQCAYRTCRKDERGRFLGGSRAGGEVSDGSGAWAQFPCDPATGARRSYPWEWAAATAVAACFRARGAPGRADGGWTPELLHSCYSAPVPFPQDAGFAYARGRPAAASEGPAAFAARCLAEHAGRPEHFGGLSGAPLADLESSLLQWSLLQEQRHECLDAQHKYLYVRPVPRGGGGGRGAVAPPDSALAFGLCVPAACSVEAGRALAARFASAAGLPGAAAAAREAAPPQSFAAEDPSTGEEAGPEGHEPLWSVPVSAVEGIDFVVAGPLAAGSAALFAALAAHPQVLTLGAQPQLLLQLGHEPWASARDRRLLLGRRGSSGPSGDALGLFDPRVLAGEAPAGRLRSLRRRRRVQLVVAVRSPTQVLEAALCDGRGSELPQAELLQAEALTTRVLLDWPEEDVLLVPHEAMAADRNRTLERVFRFLGLAPATPCDGRPTAPRRPRRARAPPCAGGPILEGLRAAAERYLAEEAVALRELAARLGGLAWPPTAAAAEPAATARCFGDGTGAMRSWCCPREAEAAGLPGAHGLRPGARRAAACAIAEAAGCCARFEDAHRALAAALRRRLDAAK</sequence>
<evidence type="ECO:0000256" key="1">
    <source>
        <dbReference type="SAM" id="MobiDB-lite"/>
    </source>
</evidence>
<protein>
    <recommendedName>
        <fullName evidence="4">Protein xylosyltransferase</fullName>
    </recommendedName>
</protein>
<organism evidence="2 3">
    <name type="scientific">Prorocentrum cordatum</name>
    <dbReference type="NCBI Taxonomy" id="2364126"/>
    <lineage>
        <taxon>Eukaryota</taxon>
        <taxon>Sar</taxon>
        <taxon>Alveolata</taxon>
        <taxon>Dinophyceae</taxon>
        <taxon>Prorocentrales</taxon>
        <taxon>Prorocentraceae</taxon>
        <taxon>Prorocentrum</taxon>
    </lineage>
</organism>
<dbReference type="Proteomes" id="UP001189429">
    <property type="component" value="Unassembled WGS sequence"/>
</dbReference>
<accession>A0ABN9P683</accession>
<reference evidence="2" key="1">
    <citation type="submission" date="2023-10" db="EMBL/GenBank/DDBJ databases">
        <authorList>
            <person name="Chen Y."/>
            <person name="Shah S."/>
            <person name="Dougan E. K."/>
            <person name="Thang M."/>
            <person name="Chan C."/>
        </authorList>
    </citation>
    <scope>NUCLEOTIDE SEQUENCE [LARGE SCALE GENOMIC DNA]</scope>
</reference>
<feature type="region of interest" description="Disordered" evidence="1">
    <location>
        <begin position="520"/>
        <end position="545"/>
    </location>
</feature>
<proteinExistence type="predicted"/>
<feature type="region of interest" description="Disordered" evidence="1">
    <location>
        <begin position="1"/>
        <end position="33"/>
    </location>
</feature>
<dbReference type="Gene3D" id="3.40.50.300">
    <property type="entry name" value="P-loop containing nucleotide triphosphate hydrolases"/>
    <property type="match status" value="1"/>
</dbReference>